<sequence>MNGHLATRSLTIVGLLLLSFCTAPAYAQDAVGDDISCCSDTSFDLFLLDESSNGKLSPFENELSDEQEATVTAWQQGEVEVGSWETIWGTEGDYPAETWTFIIPYLVEGAAGVTINATLDIRIGGSFYSGNSGLNGVEPFLNAEGNLEITVQVSSGSLNEGDRVEVSLFVNSLLFSNPTQDAGLTFKWGSEDSVGKVTGKMPLVDIRIKEASVTSGLVYFPIVLNSGFGGEMWSLSSGNFNLQGTPLTLSPIATPLESGVEVTFVWEMPEGTDSGTYSTEFILSPQSGLEISASKNHNIDVDDENGGGGSYYPSSEPLRDSGSEISVEIDMDFQGDVIEKKIEISFDSAMSQWMRWGMDNIGNSSLDSNSWWKNLNSYSDSVATSHRNNGKVDDDELLALTSHITGSSSDMRSFMQNGLSLDIESIIGINPVDLGPTEYQIDMGGTRSFAAEKITIKIETSYSVVDNERQLIIENFIRNPSNNYWDEANINLEIKTSMLAGLGPVSAENIDFEHRRWIFLESINIKQNDIDVEENFRIEFLPSGNMAFSPLISAMLCVFALCIAIGMGLFLTRNRSSAPALISVSSLGGLSLVIYVLGMPMQIVLAIVASSVLLVFPISLVSPKLSKDRSKRNKLPRIECPACGTSNTVESKVRPLRIECAGCEVMLRIEE</sequence>
<keyword evidence="2" id="KW-1133">Transmembrane helix</keyword>
<keyword evidence="2" id="KW-0472">Membrane</keyword>
<name>A0A1B1TDV0_9ARCH</name>
<dbReference type="EMBL" id="KP211889">
    <property type="protein sequence ID" value="ANV80465.1"/>
    <property type="molecule type" value="Genomic_DNA"/>
</dbReference>
<reference evidence="3" key="1">
    <citation type="submission" date="2014-11" db="EMBL/GenBank/DDBJ databases">
        <authorList>
            <person name="Zhu J."/>
            <person name="Qi W."/>
            <person name="Song R."/>
        </authorList>
    </citation>
    <scope>NUCLEOTIDE SEQUENCE</scope>
</reference>
<dbReference type="AlphaFoldDB" id="A0A1B1TDV0"/>
<feature type="transmembrane region" description="Helical" evidence="2">
    <location>
        <begin position="603"/>
        <end position="622"/>
    </location>
</feature>
<reference evidence="3" key="2">
    <citation type="journal article" date="2015" name="ISME J.">
        <title>A new class of marine Euryarchaeota group II from the Mediterranean deep chlorophyll maximum.</title>
        <authorList>
            <person name="Martin-Cuadrado A.B."/>
            <person name="Garcia-Heredia I."/>
            <person name="Molto A.G."/>
            <person name="Lopez-Ubeda R."/>
            <person name="Kimes N."/>
            <person name="Lopez-Garcia P."/>
            <person name="Moreira D."/>
            <person name="Rodriguez-Valera F."/>
        </authorList>
    </citation>
    <scope>NUCLEOTIDE SEQUENCE</scope>
</reference>
<evidence type="ECO:0000313" key="3">
    <source>
        <dbReference type="EMBL" id="ANV80465.1"/>
    </source>
</evidence>
<proteinExistence type="predicted"/>
<evidence type="ECO:0000256" key="1">
    <source>
        <dbReference type="SAM" id="MobiDB-lite"/>
    </source>
</evidence>
<evidence type="ECO:0000256" key="2">
    <source>
        <dbReference type="SAM" id="Phobius"/>
    </source>
</evidence>
<feature type="transmembrane region" description="Helical" evidence="2">
    <location>
        <begin position="547"/>
        <end position="571"/>
    </location>
</feature>
<protein>
    <submittedName>
        <fullName evidence="3">Uncharacterized protein</fullName>
    </submittedName>
</protein>
<accession>A0A1B1TDV0</accession>
<keyword evidence="2" id="KW-0812">Transmembrane</keyword>
<organism evidence="3">
    <name type="scientific">uncultured Poseidoniia archaeon</name>
    <dbReference type="NCBI Taxonomy" id="1697135"/>
    <lineage>
        <taxon>Archaea</taxon>
        <taxon>Methanobacteriati</taxon>
        <taxon>Thermoplasmatota</taxon>
        <taxon>Candidatus Poseidoniia</taxon>
        <taxon>environmental samples</taxon>
    </lineage>
</organism>
<feature type="transmembrane region" description="Helical" evidence="2">
    <location>
        <begin position="578"/>
        <end position="597"/>
    </location>
</feature>
<feature type="region of interest" description="Disordered" evidence="1">
    <location>
        <begin position="298"/>
        <end position="320"/>
    </location>
</feature>